<reference evidence="5 6" key="1">
    <citation type="submission" date="2018-12" db="EMBL/GenBank/DDBJ databases">
        <title>Genome sequence from the cellulolytic species, Caldicellulosiruptor changbaiensis.</title>
        <authorList>
            <person name="Blumer-Schuette S.E."/>
            <person name="Mendoza C."/>
        </authorList>
    </citation>
    <scope>NUCLEOTIDE SEQUENCE [LARGE SCALE GENOMIC DNA]</scope>
    <source>
        <strain evidence="5 6">CBS-Z</strain>
    </source>
</reference>
<dbReference type="SUPFAM" id="SSF51161">
    <property type="entry name" value="Trimeric LpxA-like enzymes"/>
    <property type="match status" value="1"/>
</dbReference>
<keyword evidence="5" id="KW-0548">Nucleotidyltransferase</keyword>
<dbReference type="RefSeq" id="WP_127352452.1">
    <property type="nucleotide sequence ID" value="NZ_CP034791.1"/>
</dbReference>
<dbReference type="CDD" id="cd02508">
    <property type="entry name" value="ADP_Glucose_PP"/>
    <property type="match status" value="1"/>
</dbReference>
<dbReference type="CDD" id="cd04651">
    <property type="entry name" value="LbH_G1P_AT_C"/>
    <property type="match status" value="1"/>
</dbReference>
<dbReference type="GO" id="GO:0008878">
    <property type="term" value="F:glucose-1-phosphate adenylyltransferase activity"/>
    <property type="evidence" value="ECO:0007669"/>
    <property type="project" value="UniProtKB-EC"/>
</dbReference>
<keyword evidence="2" id="KW-0320">Glycogen biosynthesis</keyword>
<feature type="domain" description="Nucleotidyl transferase" evidence="3">
    <location>
        <begin position="16"/>
        <end position="154"/>
    </location>
</feature>
<dbReference type="InterPro" id="IPR005835">
    <property type="entry name" value="NTP_transferase_dom"/>
</dbReference>
<dbReference type="InterPro" id="IPR029044">
    <property type="entry name" value="Nucleotide-diphossugar_trans"/>
</dbReference>
<dbReference type="Pfam" id="PF24894">
    <property type="entry name" value="Hexapep_GlmU"/>
    <property type="match status" value="1"/>
</dbReference>
<dbReference type="InterPro" id="IPR056818">
    <property type="entry name" value="GlmU/GlgC-like_hexapep"/>
</dbReference>
<evidence type="ECO:0000259" key="3">
    <source>
        <dbReference type="Pfam" id="PF00483"/>
    </source>
</evidence>
<keyword evidence="6" id="KW-1185">Reference proteome</keyword>
<dbReference type="InterPro" id="IPR011004">
    <property type="entry name" value="Trimer_LpxA-like_sf"/>
</dbReference>
<dbReference type="EMBL" id="CP034791">
    <property type="protein sequence ID" value="AZT91109.1"/>
    <property type="molecule type" value="Genomic_DNA"/>
</dbReference>
<dbReference type="GO" id="GO:0005978">
    <property type="term" value="P:glycogen biosynthetic process"/>
    <property type="evidence" value="ECO:0007669"/>
    <property type="project" value="UniProtKB-KW"/>
</dbReference>
<dbReference type="Pfam" id="PF00483">
    <property type="entry name" value="NTP_transferase"/>
    <property type="match status" value="1"/>
</dbReference>
<evidence type="ECO:0000313" key="5">
    <source>
        <dbReference type="EMBL" id="AZT91109.1"/>
    </source>
</evidence>
<evidence type="ECO:0000313" key="6">
    <source>
        <dbReference type="Proteomes" id="UP000282930"/>
    </source>
</evidence>
<dbReference type="PANTHER" id="PTHR43523:SF6">
    <property type="entry name" value="GLYCOGEN BIOSYNTHESIS PROTEIN GLGD"/>
    <property type="match status" value="1"/>
</dbReference>
<dbReference type="Gene3D" id="2.160.10.10">
    <property type="entry name" value="Hexapeptide repeat proteins"/>
    <property type="match status" value="1"/>
</dbReference>
<dbReference type="InterPro" id="IPR011832">
    <property type="entry name" value="GlgDAde_trans"/>
</dbReference>
<keyword evidence="5" id="KW-0808">Transferase</keyword>
<protein>
    <submittedName>
        <fullName evidence="5">Glucose-1-phosphate adenylyltransferase subunit GlgD</fullName>
        <ecNumber evidence="5">2.7.7.27</ecNumber>
    </submittedName>
</protein>
<name>A0A3T0D832_9FIRM</name>
<evidence type="ECO:0000259" key="4">
    <source>
        <dbReference type="Pfam" id="PF24894"/>
    </source>
</evidence>
<dbReference type="Gene3D" id="3.90.550.10">
    <property type="entry name" value="Spore Coat Polysaccharide Biosynthesis Protein SpsA, Chain A"/>
    <property type="match status" value="1"/>
</dbReference>
<evidence type="ECO:0000256" key="2">
    <source>
        <dbReference type="ARBA" id="ARBA00023056"/>
    </source>
</evidence>
<dbReference type="InterPro" id="IPR011831">
    <property type="entry name" value="ADP-Glc_PPase"/>
</dbReference>
<feature type="domain" description="Glucose-1-phosphate adenylyltransferase/Bifunctional protein GlmU-like C-terminal hexapeptide" evidence="4">
    <location>
        <begin position="285"/>
        <end position="358"/>
    </location>
</feature>
<dbReference type="EC" id="2.7.7.27" evidence="5"/>
<proteinExistence type="inferred from homology"/>
<comment type="similarity">
    <text evidence="1">Belongs to the bacterial/plant glucose-1-phosphate adenylyltransferase family.</text>
</comment>
<dbReference type="Proteomes" id="UP000282930">
    <property type="component" value="Chromosome"/>
</dbReference>
<dbReference type="AlphaFoldDB" id="A0A3T0D832"/>
<evidence type="ECO:0000256" key="1">
    <source>
        <dbReference type="ARBA" id="ARBA00010443"/>
    </source>
</evidence>
<accession>A0A3T0D832</accession>
<dbReference type="NCBIfam" id="TIGR02092">
    <property type="entry name" value="glgD"/>
    <property type="match status" value="1"/>
</dbReference>
<organism evidence="5 6">
    <name type="scientific">Caldicellulosiruptor changbaiensis</name>
    <dbReference type="NCBI Taxonomy" id="1222016"/>
    <lineage>
        <taxon>Bacteria</taxon>
        <taxon>Bacillati</taxon>
        <taxon>Bacillota</taxon>
        <taxon>Bacillota incertae sedis</taxon>
        <taxon>Caldicellulosiruptorales</taxon>
        <taxon>Caldicellulosiruptoraceae</taxon>
        <taxon>Caldicellulosiruptor</taxon>
    </lineage>
</organism>
<dbReference type="KEGG" id="ccha:ELD05_10955"/>
<dbReference type="PANTHER" id="PTHR43523">
    <property type="entry name" value="GLUCOSE-1-PHOSPHATE ADENYLYLTRANSFERASE-RELATED"/>
    <property type="match status" value="1"/>
</dbReference>
<dbReference type="SUPFAM" id="SSF53448">
    <property type="entry name" value="Nucleotide-diphospho-sugar transferases"/>
    <property type="match status" value="1"/>
</dbReference>
<gene>
    <name evidence="5" type="primary">glgD</name>
    <name evidence="5" type="ORF">ELD05_10955</name>
</gene>
<sequence length="380" mass="42506">MLTNYLGIVSLTENDSKLKSLTATRPLGSIPIFGRYRAIDFVLSNLVNAGVTNVGILAPTKSRSLIDHVGTGKPWDLNRKVDGLYIFNYSYDPPSISDIKLLKSNMEFLLRSKKEMVIFTSSHMICNIDFEEVAKYHEESNADITVVYKKVTNEDDLFLDAPTLILDQDSKVVGVGKNIGRRTLVNISLDMFLLSKEFLIECILGCLENGNCGSFRDFVYKNVQNMNVNAYEFKGYVGCINSISSYFKVSMDMLNVDIQSELFSKERPIYTKSNDSPPTRYFSTCEVENSFISNGCLIEGKVKNSIISRGVVIEKDAVVENSIIFPKCIIKSGAVLKNVILDKNVVIDSNATLIGHNKNPLVMEKHSEVDLSVLKEVKRV</sequence>